<dbReference type="Pfam" id="PF21742">
    <property type="entry name" value="DUF6868"/>
    <property type="match status" value="1"/>
</dbReference>
<organism evidence="3 4">
    <name type="scientific">Oleispira antarctica RB-8</name>
    <dbReference type="NCBI Taxonomy" id="698738"/>
    <lineage>
        <taxon>Bacteria</taxon>
        <taxon>Pseudomonadati</taxon>
        <taxon>Pseudomonadota</taxon>
        <taxon>Gammaproteobacteria</taxon>
        <taxon>Oceanospirillales</taxon>
        <taxon>Oceanospirillaceae</taxon>
        <taxon>Oleispira</taxon>
    </lineage>
</organism>
<keyword evidence="1" id="KW-0812">Transmembrane</keyword>
<evidence type="ECO:0000256" key="1">
    <source>
        <dbReference type="SAM" id="Phobius"/>
    </source>
</evidence>
<dbReference type="STRING" id="698738.OLEAN_C34940"/>
<keyword evidence="1" id="KW-1133">Transmembrane helix</keyword>
<name>R4YRV6_OLEAN</name>
<keyword evidence="1" id="KW-0472">Membrane</keyword>
<dbReference type="InterPro" id="IPR049220">
    <property type="entry name" value="DUF6868"/>
</dbReference>
<accession>R4YRV6</accession>
<keyword evidence="4" id="KW-1185">Reference proteome</keyword>
<protein>
    <recommendedName>
        <fullName evidence="2">DUF6868 domain-containing protein</fullName>
    </recommendedName>
</protein>
<dbReference type="AlphaFoldDB" id="R4YRV6"/>
<sequence>MTISQLTELLGWASILNIGMLISASIMLVLMNSFTASVHSKMFAIPESDLSILYFKYLSSYKVLTFIFIITPYLSLKLMGQ</sequence>
<evidence type="ECO:0000313" key="4">
    <source>
        <dbReference type="Proteomes" id="UP000032749"/>
    </source>
</evidence>
<dbReference type="HOGENOM" id="CLU_180528_0_0_6"/>
<feature type="domain" description="DUF6868" evidence="2">
    <location>
        <begin position="1"/>
        <end position="79"/>
    </location>
</feature>
<reference evidence="3 4" key="1">
    <citation type="journal article" date="2013" name="Nat. Commun.">
        <title>Genome sequence and functional genomic analysis of the oil-degrading bacterium Oleispira antarctica.</title>
        <authorList>
            <person name="Kube M."/>
            <person name="Chernikova T.N."/>
            <person name="Al-Ramahi Y."/>
            <person name="Beloqui A."/>
            <person name="Lopez-Cortez N."/>
            <person name="Guazzaroni M.E."/>
            <person name="Heipieper H.J."/>
            <person name="Klages S."/>
            <person name="Kotsyurbenko O.R."/>
            <person name="Langer I."/>
            <person name="Nechitaylo T.Y."/>
            <person name="Lunsdorf H."/>
            <person name="Fernandez M."/>
            <person name="Juarez S."/>
            <person name="Ciordia S."/>
            <person name="Singer A."/>
            <person name="Kagan O."/>
            <person name="Egorova O."/>
            <person name="Petit P.A."/>
            <person name="Stogios P."/>
            <person name="Kim Y."/>
            <person name="Tchigvintsev A."/>
            <person name="Flick R."/>
            <person name="Denaro R."/>
            <person name="Genovese M."/>
            <person name="Albar J.P."/>
            <person name="Reva O.N."/>
            <person name="Martinez-Gomariz M."/>
            <person name="Tran H."/>
            <person name="Ferrer M."/>
            <person name="Savchenko A."/>
            <person name="Yakunin A.F."/>
            <person name="Yakimov M.M."/>
            <person name="Golyshina O.V."/>
            <person name="Reinhardt R."/>
            <person name="Golyshin P.N."/>
        </authorList>
    </citation>
    <scope>NUCLEOTIDE SEQUENCE [LARGE SCALE GENOMIC DNA]</scope>
</reference>
<feature type="transmembrane region" description="Helical" evidence="1">
    <location>
        <begin position="54"/>
        <end position="76"/>
    </location>
</feature>
<dbReference type="KEGG" id="oai:OLEAN_C34940"/>
<evidence type="ECO:0000259" key="2">
    <source>
        <dbReference type="Pfam" id="PF21742"/>
    </source>
</evidence>
<gene>
    <name evidence="3" type="ORF">OLEAN_C34940</name>
</gene>
<evidence type="ECO:0000313" key="3">
    <source>
        <dbReference type="EMBL" id="CCK77670.1"/>
    </source>
</evidence>
<proteinExistence type="predicted"/>
<dbReference type="EMBL" id="FO203512">
    <property type="protein sequence ID" value="CCK77670.1"/>
    <property type="molecule type" value="Genomic_DNA"/>
</dbReference>
<dbReference type="Proteomes" id="UP000032749">
    <property type="component" value="Chromosome"/>
</dbReference>
<feature type="transmembrane region" description="Helical" evidence="1">
    <location>
        <begin position="12"/>
        <end position="34"/>
    </location>
</feature>